<dbReference type="Proteomes" id="UP000500741">
    <property type="component" value="Chromosome"/>
</dbReference>
<gene>
    <name evidence="7" type="ORF">G7084_02465</name>
</gene>
<dbReference type="PROSITE" id="PS00211">
    <property type="entry name" value="ABC_TRANSPORTER_1"/>
    <property type="match status" value="1"/>
</dbReference>
<dbReference type="GO" id="GO:0016887">
    <property type="term" value="F:ATP hydrolysis activity"/>
    <property type="evidence" value="ECO:0007669"/>
    <property type="project" value="InterPro"/>
</dbReference>
<dbReference type="Gene3D" id="3.40.50.300">
    <property type="entry name" value="P-loop containing nucleotide triphosphate hydrolases"/>
    <property type="match status" value="1"/>
</dbReference>
<dbReference type="SMART" id="SM00382">
    <property type="entry name" value="AAA"/>
    <property type="match status" value="1"/>
</dbReference>
<dbReference type="InterPro" id="IPR047641">
    <property type="entry name" value="ABC_transpr_MalK/UgpC-like"/>
</dbReference>
<accession>A0A6G8AZ54</accession>
<keyword evidence="5" id="KW-0472">Membrane</keyword>
<evidence type="ECO:0000256" key="5">
    <source>
        <dbReference type="ARBA" id="ARBA00023136"/>
    </source>
</evidence>
<dbReference type="PANTHER" id="PTHR43875">
    <property type="entry name" value="MALTODEXTRIN IMPORT ATP-BINDING PROTEIN MSMX"/>
    <property type="match status" value="1"/>
</dbReference>
<dbReference type="GO" id="GO:0005524">
    <property type="term" value="F:ATP binding"/>
    <property type="evidence" value="ECO:0007669"/>
    <property type="project" value="UniProtKB-KW"/>
</dbReference>
<protein>
    <submittedName>
        <fullName evidence="7">ABC transporter ATP-binding protein</fullName>
    </submittedName>
</protein>
<dbReference type="Pfam" id="PF00005">
    <property type="entry name" value="ABC_tran"/>
    <property type="match status" value="1"/>
</dbReference>
<evidence type="ECO:0000313" key="8">
    <source>
        <dbReference type="Proteomes" id="UP000500741"/>
    </source>
</evidence>
<dbReference type="KEGG" id="wco:G7084_02465"/>
<dbReference type="SUPFAM" id="SSF52540">
    <property type="entry name" value="P-loop containing nucleoside triphosphate hydrolases"/>
    <property type="match status" value="1"/>
</dbReference>
<dbReference type="InterPro" id="IPR003439">
    <property type="entry name" value="ABC_transporter-like_ATP-bd"/>
</dbReference>
<dbReference type="InterPro" id="IPR017871">
    <property type="entry name" value="ABC_transporter-like_CS"/>
</dbReference>
<dbReference type="FunFam" id="3.40.50.300:FF:000042">
    <property type="entry name" value="Maltose/maltodextrin ABC transporter, ATP-binding protein"/>
    <property type="match status" value="1"/>
</dbReference>
<evidence type="ECO:0000256" key="1">
    <source>
        <dbReference type="ARBA" id="ARBA00022448"/>
    </source>
</evidence>
<feature type="domain" description="ABC transporter" evidence="6">
    <location>
        <begin position="3"/>
        <end position="234"/>
    </location>
</feature>
<proteinExistence type="predicted"/>
<organism evidence="7 8">
    <name type="scientific">Weissella coleopterorum</name>
    <dbReference type="NCBI Taxonomy" id="2714949"/>
    <lineage>
        <taxon>Bacteria</taxon>
        <taxon>Bacillati</taxon>
        <taxon>Bacillota</taxon>
        <taxon>Bacilli</taxon>
        <taxon>Lactobacillales</taxon>
        <taxon>Lactobacillaceae</taxon>
        <taxon>Weissella</taxon>
    </lineage>
</organism>
<evidence type="ECO:0000259" key="6">
    <source>
        <dbReference type="PROSITE" id="PS50893"/>
    </source>
</evidence>
<keyword evidence="1" id="KW-0813">Transport</keyword>
<name>A0A6G8AZ54_9LACO</name>
<keyword evidence="4 7" id="KW-0067">ATP-binding</keyword>
<dbReference type="CDD" id="cd03259">
    <property type="entry name" value="ABC_Carb_Solutes_like"/>
    <property type="match status" value="1"/>
</dbReference>
<dbReference type="GO" id="GO:0015408">
    <property type="term" value="F:ABC-type ferric iron transporter activity"/>
    <property type="evidence" value="ECO:0007669"/>
    <property type="project" value="InterPro"/>
</dbReference>
<keyword evidence="8" id="KW-1185">Reference proteome</keyword>
<dbReference type="EMBL" id="CP049888">
    <property type="protein sequence ID" value="QIL50286.1"/>
    <property type="molecule type" value="Genomic_DNA"/>
</dbReference>
<dbReference type="RefSeq" id="WP_166009743.1">
    <property type="nucleotide sequence ID" value="NZ_CP049888.1"/>
</dbReference>
<evidence type="ECO:0000256" key="2">
    <source>
        <dbReference type="ARBA" id="ARBA00022475"/>
    </source>
</evidence>
<evidence type="ECO:0000313" key="7">
    <source>
        <dbReference type="EMBL" id="QIL50286.1"/>
    </source>
</evidence>
<dbReference type="InterPro" id="IPR015853">
    <property type="entry name" value="ABC_transpr_FbpC"/>
</dbReference>
<dbReference type="Gene3D" id="2.40.50.100">
    <property type="match status" value="1"/>
</dbReference>
<dbReference type="PANTHER" id="PTHR43875:SF1">
    <property type="entry name" value="OSMOPROTECTIVE COMPOUNDS UPTAKE ATP-BINDING PROTEIN GGTA"/>
    <property type="match status" value="1"/>
</dbReference>
<evidence type="ECO:0000256" key="3">
    <source>
        <dbReference type="ARBA" id="ARBA00022741"/>
    </source>
</evidence>
<dbReference type="InterPro" id="IPR008995">
    <property type="entry name" value="Mo/tungstate-bd_C_term_dom"/>
</dbReference>
<dbReference type="PROSITE" id="PS50893">
    <property type="entry name" value="ABC_TRANSPORTER_2"/>
    <property type="match status" value="1"/>
</dbReference>
<sequence>MEVSFKHVTLSYDQKNEILHDMDFVIPSGKLIALLGPSGGGKSTTLNLISGLLQPSQGEIFFGSENVTKQDALKRGVGMVFQNYALYPHLTVLDNIIFPMKMAKIPKKIRQEKALALAKLVRVMPQINQKLAALSGGQQQRVAIARALAKEPTLLLLDEPLSNLDARLRVEMREEIRRIQIATGVTTIFVTHDQNEALHVADQIMVLNEGIVQQFGATQTLYTNPINQFVAEFIGEPRLNVIPVQALRTAVGGIFGTGAAQIERLGIRAEAFSLKPMAQPHIQIPIEINQIQYFGQEQRIDLQLNGYQVIANQMESEHQKLGKTMGYVPIDQIYGFDAKGRRIYAEQSREVQHA</sequence>
<dbReference type="InterPro" id="IPR027417">
    <property type="entry name" value="P-loop_NTPase"/>
</dbReference>
<dbReference type="InterPro" id="IPR003593">
    <property type="entry name" value="AAA+_ATPase"/>
</dbReference>
<keyword evidence="2" id="KW-1003">Cell membrane</keyword>
<dbReference type="GO" id="GO:0055052">
    <property type="term" value="C:ATP-binding cassette (ABC) transporter complex, substrate-binding subunit-containing"/>
    <property type="evidence" value="ECO:0007669"/>
    <property type="project" value="TreeGrafter"/>
</dbReference>
<keyword evidence="3" id="KW-0547">Nucleotide-binding</keyword>
<evidence type="ECO:0000256" key="4">
    <source>
        <dbReference type="ARBA" id="ARBA00022840"/>
    </source>
</evidence>
<dbReference type="AlphaFoldDB" id="A0A6G8AZ54"/>
<dbReference type="SUPFAM" id="SSF50331">
    <property type="entry name" value="MOP-like"/>
    <property type="match status" value="1"/>
</dbReference>
<reference evidence="7 8" key="1">
    <citation type="submission" date="2020-03" db="EMBL/GenBank/DDBJ databases">
        <title>Weissella sp. nov., isolated from Cybister lewisianus.</title>
        <authorList>
            <person name="Hyun D.-W."/>
            <person name="Bae J.-W."/>
        </authorList>
    </citation>
    <scope>NUCLEOTIDE SEQUENCE [LARGE SCALE GENOMIC DNA]</scope>
    <source>
        <strain evidence="7 8">HDW19</strain>
    </source>
</reference>